<dbReference type="GO" id="GO:0005759">
    <property type="term" value="C:mitochondrial matrix"/>
    <property type="evidence" value="ECO:0007669"/>
    <property type="project" value="UniProtKB-SubCell"/>
</dbReference>
<dbReference type="PANTHER" id="PTHR11935:SF80">
    <property type="entry name" value="HYDROXYACYLGLUTATHIONE HYDROLASE, MITOCHONDRIAL"/>
    <property type="match status" value="1"/>
</dbReference>
<evidence type="ECO:0000256" key="19">
    <source>
        <dbReference type="SAM" id="MobiDB-lite"/>
    </source>
</evidence>
<reference evidence="21" key="1">
    <citation type="submission" date="2018-03" db="EMBL/GenBank/DDBJ databases">
        <title>ARS-UCD1.2.</title>
        <authorList>
            <person name="Rosen B.D."/>
            <person name="Bickhart D.M."/>
            <person name="Koren S."/>
            <person name="Schnabel R.D."/>
            <person name="Hall R."/>
            <person name="Zimin A."/>
            <person name="Dreischer C."/>
            <person name="Schultheiss S."/>
            <person name="Schroeder S.G."/>
            <person name="Elsik C.G."/>
            <person name="Couldrey C."/>
            <person name="Liu G.E."/>
            <person name="Van Tassell C.P."/>
            <person name="Phillippy A.M."/>
            <person name="Smith T.P.L."/>
            <person name="Medrano J.F."/>
        </authorList>
    </citation>
    <scope>NUCLEOTIDE SEQUENCE [LARGE SCALE GENOMIC DNA]</scope>
    <source>
        <strain evidence="21">Hereford</strain>
    </source>
</reference>
<dbReference type="GO" id="GO:0019243">
    <property type="term" value="P:methylglyoxal catabolic process to D-lactate via S-lactoyl-glutathione"/>
    <property type="evidence" value="ECO:0007669"/>
    <property type="project" value="InterPro"/>
</dbReference>
<dbReference type="GO" id="GO:0046872">
    <property type="term" value="F:metal ion binding"/>
    <property type="evidence" value="ECO:0007669"/>
    <property type="project" value="UniProtKB-KW"/>
</dbReference>
<evidence type="ECO:0000256" key="12">
    <source>
        <dbReference type="ARBA" id="ARBA00022833"/>
    </source>
</evidence>
<keyword evidence="22" id="KW-1185">Reference proteome</keyword>
<keyword evidence="14" id="KW-0496">Mitochondrion</keyword>
<evidence type="ECO:0000259" key="20">
    <source>
        <dbReference type="SMART" id="SM00849"/>
    </source>
</evidence>
<organism evidence="21 22">
    <name type="scientific">Bos taurus</name>
    <name type="common">Bovine</name>
    <dbReference type="NCBI Taxonomy" id="9913"/>
    <lineage>
        <taxon>Eukaryota</taxon>
        <taxon>Metazoa</taxon>
        <taxon>Chordata</taxon>
        <taxon>Craniata</taxon>
        <taxon>Vertebrata</taxon>
        <taxon>Euteleostomi</taxon>
        <taxon>Mammalia</taxon>
        <taxon>Eutheria</taxon>
        <taxon>Laurasiatheria</taxon>
        <taxon>Artiodactyla</taxon>
        <taxon>Ruminantia</taxon>
        <taxon>Pecora</taxon>
        <taxon>Bovidae</taxon>
        <taxon>Bovinae</taxon>
        <taxon>Bos</taxon>
    </lineage>
</organism>
<dbReference type="VGNC" id="VGNC:29742">
    <property type="gene designation" value="HAGH"/>
</dbReference>
<keyword evidence="13" id="KW-0809">Transit peptide</keyword>
<sequence>MYAGLDLIIFFNGSHSLWRPGQDNISFFQGHDLRNVADDVGDGKNHGGCLTLLPEFAVDLEPELQVVRVRDLLFGHEGTDRAGGRETLGQSPGQPLLLALVLHVPGGHVQAQGIAGHVVHGRGLRDGAAALAHHHGELELVMQVAGVGGHEHRRALGGVGGGRLQEEHRLAGRGALHLPDVVRVVPAHAHDVLPPLPEAGQRPAGGHAPACCMESRGPRPAGHGRRRLAGEDQLPRGAGPRTPPGARKSRRSSCRQRLSSGCPGAAGPGARREAAAGAGPALLGSLHHLGLRKSLTVDQGTMKVELLPALTDNYMYLLIDEDTKEAAIVDPVQPQKVVETARKHGVKLTTVLTTHHHWDHAGGNEKLVKLEPGLKVYGGDDRIGALTHKVTHLSTLQVGSLHVKCLSTPCHTSGHICYFVTKPNSPEPPAVFTGDTLFVAGCGKFYEGTADEMYKALLEVLGRLPADTRVYCGHEYTINNLKFARHVEPDNTAVREKLAWAKEKYSIGEPTVPSTIAEEFTYNPFMRVREKTVQQHAGETEPVATMRAIRKEKDQFKMPRD</sequence>
<comment type="pathway">
    <text evidence="5">Secondary metabolite metabolism; methylglyoxal degradation; (R)-lactate from methylglyoxal: step 2/2.</text>
</comment>
<dbReference type="GeneTree" id="ENSGT00940000159176"/>
<feature type="region of interest" description="Disordered" evidence="19">
    <location>
        <begin position="193"/>
        <end position="273"/>
    </location>
</feature>
<dbReference type="VEuPathDB" id="HostDB:ENSBTAG00000019998"/>
<keyword evidence="11" id="KW-0378">Hydrolase</keyword>
<evidence type="ECO:0000256" key="15">
    <source>
        <dbReference type="ARBA" id="ARBA00031044"/>
    </source>
</evidence>
<dbReference type="InterPro" id="IPR017782">
    <property type="entry name" value="Hydroxyacylglutathione_Hdrlase"/>
</dbReference>
<evidence type="ECO:0000256" key="5">
    <source>
        <dbReference type="ARBA" id="ARBA00004963"/>
    </source>
</evidence>
<evidence type="ECO:0000256" key="8">
    <source>
        <dbReference type="ARBA" id="ARBA00011917"/>
    </source>
</evidence>
<evidence type="ECO:0000313" key="21">
    <source>
        <dbReference type="Ensembl" id="ENSBTAP00000069402.1"/>
    </source>
</evidence>
<dbReference type="CDD" id="cd07723">
    <property type="entry name" value="hydroxyacylglutathione_hydrolase_MBL-fold"/>
    <property type="match status" value="1"/>
</dbReference>
<dbReference type="Proteomes" id="UP000009136">
    <property type="component" value="Chromosome 25"/>
</dbReference>
<dbReference type="Pfam" id="PF16123">
    <property type="entry name" value="HAGH_C"/>
    <property type="match status" value="1"/>
</dbReference>
<keyword evidence="12" id="KW-0862">Zinc</keyword>
<dbReference type="HAMAP" id="MF_01374">
    <property type="entry name" value="Glyoxalase_2"/>
    <property type="match status" value="1"/>
</dbReference>
<evidence type="ECO:0000313" key="23">
    <source>
        <dbReference type="VGNC" id="VGNC:29742"/>
    </source>
</evidence>
<dbReference type="InterPro" id="IPR001279">
    <property type="entry name" value="Metallo-B-lactamas"/>
</dbReference>
<dbReference type="GO" id="GO:0004416">
    <property type="term" value="F:hydroxyacylglutathione hydrolase activity"/>
    <property type="evidence" value="ECO:0007669"/>
    <property type="project" value="UniProtKB-EC"/>
</dbReference>
<comment type="similarity">
    <text evidence="6">Belongs to the metallo-beta-lactamase superfamily. Glyoxalase II family.</text>
</comment>
<dbReference type="AlphaFoldDB" id="A0A3Q1ND53"/>
<proteinExistence type="inferred from homology"/>
<feature type="compositionally biased region" description="Low complexity" evidence="19">
    <location>
        <begin position="255"/>
        <end position="273"/>
    </location>
</feature>
<dbReference type="FunFam" id="3.60.15.10:FF:000019">
    <property type="entry name" value="Hydroxyacylglutathione hydrolase, mitochondrial"/>
    <property type="match status" value="1"/>
</dbReference>
<evidence type="ECO:0000256" key="14">
    <source>
        <dbReference type="ARBA" id="ARBA00023128"/>
    </source>
</evidence>
<dbReference type="SUPFAM" id="SSF56281">
    <property type="entry name" value="Metallo-hydrolase/oxidoreductase"/>
    <property type="match status" value="1"/>
</dbReference>
<evidence type="ECO:0000256" key="17">
    <source>
        <dbReference type="ARBA" id="ARBA00036971"/>
    </source>
</evidence>
<feature type="compositionally biased region" description="Low complexity" evidence="19">
    <location>
        <begin position="235"/>
        <end position="246"/>
    </location>
</feature>
<dbReference type="PANTHER" id="PTHR11935">
    <property type="entry name" value="BETA LACTAMASE DOMAIN"/>
    <property type="match status" value="1"/>
</dbReference>
<comment type="subunit">
    <text evidence="7">Monomer.</text>
</comment>
<evidence type="ECO:0000256" key="16">
    <source>
        <dbReference type="ARBA" id="ARBA00036001"/>
    </source>
</evidence>
<keyword evidence="9" id="KW-0963">Cytoplasm</keyword>
<evidence type="ECO:0000256" key="11">
    <source>
        <dbReference type="ARBA" id="ARBA00022801"/>
    </source>
</evidence>
<dbReference type="OrthoDB" id="515692at2759"/>
<dbReference type="NCBIfam" id="TIGR03413">
    <property type="entry name" value="GSH_gloB"/>
    <property type="match status" value="1"/>
</dbReference>
<evidence type="ECO:0000256" key="2">
    <source>
        <dbReference type="ARBA" id="ARBA00004015"/>
    </source>
</evidence>
<keyword evidence="10" id="KW-0479">Metal-binding</keyword>
<comment type="cofactor">
    <cofactor evidence="1">
        <name>Zn(2+)</name>
        <dbReference type="ChEBI" id="CHEBI:29105"/>
    </cofactor>
</comment>
<comment type="catalytic activity">
    <reaction evidence="16">
        <text>an S-(2-hydroxyacyl)glutathione + H2O = a 2-hydroxy carboxylate + glutathione + H(+)</text>
        <dbReference type="Rhea" id="RHEA:21864"/>
        <dbReference type="ChEBI" id="CHEBI:15377"/>
        <dbReference type="ChEBI" id="CHEBI:15378"/>
        <dbReference type="ChEBI" id="CHEBI:57925"/>
        <dbReference type="ChEBI" id="CHEBI:58896"/>
        <dbReference type="ChEBI" id="CHEBI:71261"/>
        <dbReference type="EC" id="3.1.2.6"/>
    </reaction>
    <physiologicalReaction direction="left-to-right" evidence="16">
        <dbReference type="Rhea" id="RHEA:21865"/>
    </physiologicalReaction>
</comment>
<dbReference type="InterPro" id="IPR032282">
    <property type="entry name" value="HAGH_C"/>
</dbReference>
<evidence type="ECO:0000256" key="6">
    <source>
        <dbReference type="ARBA" id="ARBA00006759"/>
    </source>
</evidence>
<dbReference type="SMART" id="SM00849">
    <property type="entry name" value="Lactamase_B"/>
    <property type="match status" value="1"/>
</dbReference>
<evidence type="ECO:0000313" key="22">
    <source>
        <dbReference type="Proteomes" id="UP000009136"/>
    </source>
</evidence>
<evidence type="ECO:0000256" key="9">
    <source>
        <dbReference type="ARBA" id="ARBA00022490"/>
    </source>
</evidence>
<comment type="subcellular location">
    <subcellularLocation>
        <location evidence="4">Cytoplasm</location>
    </subcellularLocation>
    <subcellularLocation>
        <location evidence="3">Mitochondrion matrix</location>
    </subcellularLocation>
</comment>
<gene>
    <name evidence="21 23" type="primary">HAGH</name>
</gene>
<evidence type="ECO:0000256" key="3">
    <source>
        <dbReference type="ARBA" id="ARBA00004305"/>
    </source>
</evidence>
<dbReference type="Bgee" id="ENSBTAG00000019998">
    <property type="expression patterns" value="Expressed in liver and 106 other cell types or tissues"/>
</dbReference>
<dbReference type="Pfam" id="PF00753">
    <property type="entry name" value="Lactamase_B"/>
    <property type="match status" value="1"/>
</dbReference>
<comment type="function">
    <text evidence="2">Thiolesterase that catalyzes the hydrolysis of S-D-lactoyl-glutathione to form glutathione and D-lactic acid.</text>
</comment>
<evidence type="ECO:0000256" key="4">
    <source>
        <dbReference type="ARBA" id="ARBA00004496"/>
    </source>
</evidence>
<evidence type="ECO:0000256" key="13">
    <source>
        <dbReference type="ARBA" id="ARBA00022946"/>
    </source>
</evidence>
<reference evidence="21" key="2">
    <citation type="submission" date="2025-08" db="UniProtKB">
        <authorList>
            <consortium name="Ensembl"/>
        </authorList>
    </citation>
    <scope>IDENTIFICATION</scope>
    <source>
        <strain evidence="21">Hereford</strain>
    </source>
</reference>
<reference evidence="21" key="3">
    <citation type="submission" date="2025-09" db="UniProtKB">
        <authorList>
            <consortium name="Ensembl"/>
        </authorList>
    </citation>
    <scope>IDENTIFICATION</scope>
    <source>
        <strain evidence="21">Hereford</strain>
    </source>
</reference>
<feature type="domain" description="Metallo-beta-lactamase" evidence="20">
    <location>
        <begin position="312"/>
        <end position="474"/>
    </location>
</feature>
<dbReference type="Ensembl" id="ENSBTAT00000085660.2">
    <property type="protein sequence ID" value="ENSBTAP00000069402.1"/>
    <property type="gene ID" value="ENSBTAG00000019998.6"/>
</dbReference>
<dbReference type="InterPro" id="IPR036866">
    <property type="entry name" value="RibonucZ/Hydroxyglut_hydro"/>
</dbReference>
<evidence type="ECO:0000256" key="18">
    <source>
        <dbReference type="ARBA" id="ARBA00039338"/>
    </source>
</evidence>
<accession>A0A3Q1ND53</accession>
<comment type="catalytic activity">
    <reaction evidence="17">
        <text>(R)-S-lactoylglutathione + H2O = (R)-lactate + glutathione + H(+)</text>
        <dbReference type="Rhea" id="RHEA:25245"/>
        <dbReference type="ChEBI" id="CHEBI:15377"/>
        <dbReference type="ChEBI" id="CHEBI:15378"/>
        <dbReference type="ChEBI" id="CHEBI:16004"/>
        <dbReference type="ChEBI" id="CHEBI:57474"/>
        <dbReference type="ChEBI" id="CHEBI:57925"/>
        <dbReference type="EC" id="3.1.2.6"/>
    </reaction>
    <physiologicalReaction direction="left-to-right" evidence="17">
        <dbReference type="Rhea" id="RHEA:25246"/>
    </physiologicalReaction>
</comment>
<dbReference type="GO" id="GO:0006749">
    <property type="term" value="P:glutathione metabolic process"/>
    <property type="evidence" value="ECO:0007669"/>
    <property type="project" value="UniProtKB-ARBA"/>
</dbReference>
<evidence type="ECO:0000256" key="7">
    <source>
        <dbReference type="ARBA" id="ARBA00011245"/>
    </source>
</evidence>
<dbReference type="InterPro" id="IPR035680">
    <property type="entry name" value="Clx_II_MBL"/>
</dbReference>
<protein>
    <recommendedName>
        <fullName evidence="18">Hydroxyacylglutathione hydrolase, mitochondrial</fullName>
        <ecNumber evidence="8">3.1.2.6</ecNumber>
    </recommendedName>
    <alternativeName>
        <fullName evidence="15">Glyoxalase II</fullName>
    </alternativeName>
</protein>
<dbReference type="EC" id="3.1.2.6" evidence="8"/>
<dbReference type="Gene3D" id="3.60.15.10">
    <property type="entry name" value="Ribonuclease Z/Hydroxyacylglutathione hydrolase-like"/>
    <property type="match status" value="1"/>
</dbReference>
<evidence type="ECO:0000256" key="1">
    <source>
        <dbReference type="ARBA" id="ARBA00001947"/>
    </source>
</evidence>
<name>A0A3Q1ND53_BOVIN</name>
<evidence type="ECO:0000256" key="10">
    <source>
        <dbReference type="ARBA" id="ARBA00022723"/>
    </source>
</evidence>